<feature type="compositionally biased region" description="Low complexity" evidence="1">
    <location>
        <begin position="8"/>
        <end position="20"/>
    </location>
</feature>
<organism evidence="2 3">
    <name type="scientific">Phaeosphaeria nodorum (strain SN15 / ATCC MYA-4574 / FGSC 10173)</name>
    <name type="common">Glume blotch fungus</name>
    <name type="synonym">Parastagonospora nodorum</name>
    <dbReference type="NCBI Taxonomy" id="321614"/>
    <lineage>
        <taxon>Eukaryota</taxon>
        <taxon>Fungi</taxon>
        <taxon>Dikarya</taxon>
        <taxon>Ascomycota</taxon>
        <taxon>Pezizomycotina</taxon>
        <taxon>Dothideomycetes</taxon>
        <taxon>Pleosporomycetidae</taxon>
        <taxon>Pleosporales</taxon>
        <taxon>Pleosporineae</taxon>
        <taxon>Phaeosphaeriaceae</taxon>
        <taxon>Parastagonospora</taxon>
    </lineage>
</organism>
<proteinExistence type="predicted"/>
<protein>
    <submittedName>
        <fullName evidence="2">Uncharacterized protein</fullName>
    </submittedName>
</protein>
<dbReference type="VEuPathDB" id="FungiDB:JI435_419700"/>
<dbReference type="Proteomes" id="UP000663193">
    <property type="component" value="Chromosome 15"/>
</dbReference>
<evidence type="ECO:0000256" key="1">
    <source>
        <dbReference type="SAM" id="MobiDB-lite"/>
    </source>
</evidence>
<accession>A0A7U2FI44</accession>
<feature type="region of interest" description="Disordered" evidence="1">
    <location>
        <begin position="1"/>
        <end position="21"/>
    </location>
</feature>
<sequence length="58" mass="6456">MSSHILGSRSSNSSQSRQYSPAWTLQPQGIQDVVKLRSEVLQYSLISFSMSIVSISRP</sequence>
<dbReference type="EMBL" id="CP069037">
    <property type="protein sequence ID" value="QRD03535.1"/>
    <property type="molecule type" value="Genomic_DNA"/>
</dbReference>
<dbReference type="AlphaFoldDB" id="A0A7U2FI44"/>
<name>A0A7U2FI44_PHANO</name>
<gene>
    <name evidence="2" type="ORF">JI435_419700</name>
</gene>
<keyword evidence="3" id="KW-1185">Reference proteome</keyword>
<reference evidence="3" key="1">
    <citation type="journal article" date="2021" name="BMC Genomics">
        <title>Chromosome-level genome assembly and manually-curated proteome of model necrotroph Parastagonospora nodorum Sn15 reveals a genome-wide trove of candidate effector homologs, and redundancy of virulence-related functions within an accessory chromosome.</title>
        <authorList>
            <person name="Bertazzoni S."/>
            <person name="Jones D.A.B."/>
            <person name="Phan H.T."/>
            <person name="Tan K.-C."/>
            <person name="Hane J.K."/>
        </authorList>
    </citation>
    <scope>NUCLEOTIDE SEQUENCE [LARGE SCALE GENOMIC DNA]</scope>
    <source>
        <strain evidence="3">SN15 / ATCC MYA-4574 / FGSC 10173)</strain>
    </source>
</reference>
<evidence type="ECO:0000313" key="2">
    <source>
        <dbReference type="EMBL" id="QRD03535.1"/>
    </source>
</evidence>
<evidence type="ECO:0000313" key="3">
    <source>
        <dbReference type="Proteomes" id="UP000663193"/>
    </source>
</evidence>